<organism evidence="1 2">
    <name type="scientific">Chryseobacterium pennae</name>
    <dbReference type="NCBI Taxonomy" id="2258962"/>
    <lineage>
        <taxon>Bacteria</taxon>
        <taxon>Pseudomonadati</taxon>
        <taxon>Bacteroidota</taxon>
        <taxon>Flavobacteriia</taxon>
        <taxon>Flavobacteriales</taxon>
        <taxon>Weeksellaceae</taxon>
        <taxon>Chryseobacterium group</taxon>
        <taxon>Chryseobacterium</taxon>
    </lineage>
</organism>
<name>A0A3D9C145_9FLAO</name>
<proteinExistence type="predicted"/>
<dbReference type="NCBIfam" id="TIGR03696">
    <property type="entry name" value="Rhs_assc_core"/>
    <property type="match status" value="1"/>
</dbReference>
<dbReference type="Proteomes" id="UP000256686">
    <property type="component" value="Unassembled WGS sequence"/>
</dbReference>
<dbReference type="Gene3D" id="2.180.10.10">
    <property type="entry name" value="RHS repeat-associated core"/>
    <property type="match status" value="1"/>
</dbReference>
<dbReference type="RefSeq" id="WP_133297838.1">
    <property type="nucleotide sequence ID" value="NZ_QNVT01000037.1"/>
</dbReference>
<evidence type="ECO:0000313" key="2">
    <source>
        <dbReference type="Proteomes" id="UP000256686"/>
    </source>
</evidence>
<dbReference type="InterPro" id="IPR022385">
    <property type="entry name" value="Rhs_assc_core"/>
</dbReference>
<dbReference type="AlphaFoldDB" id="A0A3D9C145"/>
<dbReference type="InterPro" id="IPR050708">
    <property type="entry name" value="T6SS_VgrG/RHS"/>
</dbReference>
<dbReference type="PANTHER" id="PTHR32305:SF15">
    <property type="entry name" value="PROTEIN RHSA-RELATED"/>
    <property type="match status" value="1"/>
</dbReference>
<reference evidence="2" key="1">
    <citation type="submission" date="2018-06" db="EMBL/GenBank/DDBJ databases">
        <authorList>
            <person name="Lum Nde A."/>
            <person name="Hugo C."/>
        </authorList>
    </citation>
    <scope>NUCLEOTIDE SEQUENCE [LARGE SCALE GENOMIC DNA]</scope>
    <source>
        <strain evidence="2">1_F178</strain>
    </source>
</reference>
<dbReference type="PANTHER" id="PTHR32305">
    <property type="match status" value="1"/>
</dbReference>
<accession>A0A3D9C145</accession>
<keyword evidence="2" id="KW-1185">Reference proteome</keyword>
<protein>
    <recommendedName>
        <fullName evidence="3">RHS repeat-associated core domain-containing protein</fullName>
    </recommendedName>
</protein>
<gene>
    <name evidence="1" type="ORF">DRF65_25875</name>
</gene>
<comment type="caution">
    <text evidence="1">The sequence shown here is derived from an EMBL/GenBank/DDBJ whole genome shotgun (WGS) entry which is preliminary data.</text>
</comment>
<sequence>VAQNVVTRHKRLATDTETVITENFEYDHQNRLLVHKHQVNSNPVEILTQNTYNELSQLESKKVGGTDIVNPLQTVDYKYNIRGWMTQINDPSNLNGDLFGYKMKYNNPASIIGRFNGNITEVDWKTSTDGIYRRYNYSYDSLNRMFHAFYSKPGSTVEITSAYNEWLQYDLNGNIIRLDRYGQSDGNNPIQIDQLYYTYNGNRLASVSDASGNFSGYPTGGNPIDYDANGNMTAHPDKKISSIKYNYLNLPQQVTQDSKTTYYIYRADGTKVKKSGTAGLATDYLDGFQYTEASLKFVPTSEGYFNFENNKYIYNYADHLGNVRLSYFKNGTGIEVLEENNYYPFGLKHEGYNILGGNPSYNYKYNGKELQESGMYDYGARFYMPDIGRWGVVDPLAEINRRFSPYNYAINNPIRFIDPDGRSESDWIKKDNQWTYNANITTAAQAKAAGADAFAKNGSVISDAKIGAEGEAGYVRLNAGGTAEYMPDNLSTAMVNFSNETLGGTVSSGLQLDRDISHLGNEGGDYYSNPGGAGIGGGTNPFFRSDIDKVVDVEGYFGGIHNGLSRGDKGAPSLMNFMVDAMSLIDLYKPSKATGDPVNSDTLSFYGSQAVGLNIYRGSGDRITGVGVKTQDVHKTNMSRSQKDSMVGSVNAINARLDKQADSILKRITPR</sequence>
<evidence type="ECO:0008006" key="3">
    <source>
        <dbReference type="Google" id="ProtNLM"/>
    </source>
</evidence>
<dbReference type="EMBL" id="QNVT01000037">
    <property type="protein sequence ID" value="REC59514.1"/>
    <property type="molecule type" value="Genomic_DNA"/>
</dbReference>
<feature type="non-terminal residue" evidence="1">
    <location>
        <position position="1"/>
    </location>
</feature>
<evidence type="ECO:0000313" key="1">
    <source>
        <dbReference type="EMBL" id="REC59514.1"/>
    </source>
</evidence>